<dbReference type="AlphaFoldDB" id="A0A0G4PBE9"/>
<gene>
    <name evidence="1" type="ORF">PCAMFM013_S010g000074</name>
</gene>
<keyword evidence="2" id="KW-1185">Reference proteome</keyword>
<dbReference type="EMBL" id="HG793143">
    <property type="protein sequence ID" value="CRL23636.1"/>
    <property type="molecule type" value="Genomic_DNA"/>
</dbReference>
<sequence length="77" mass="8858">MCSVYTRLILNQSPSHIVFWFHIFLSPTHSDTLVGKRLDPSLRVSPGNLESDAPMKLSCPRYTSLETLQKRRRGRTN</sequence>
<evidence type="ECO:0000313" key="2">
    <source>
        <dbReference type="Proteomes" id="UP000053732"/>
    </source>
</evidence>
<accession>A0A0G4PBE9</accession>
<dbReference type="Proteomes" id="UP000053732">
    <property type="component" value="Unassembled WGS sequence"/>
</dbReference>
<evidence type="ECO:0000313" key="1">
    <source>
        <dbReference type="EMBL" id="CRL23636.1"/>
    </source>
</evidence>
<organism evidence="1 2">
    <name type="scientific">Penicillium camemberti (strain FM 013)</name>
    <dbReference type="NCBI Taxonomy" id="1429867"/>
    <lineage>
        <taxon>Eukaryota</taxon>
        <taxon>Fungi</taxon>
        <taxon>Dikarya</taxon>
        <taxon>Ascomycota</taxon>
        <taxon>Pezizomycotina</taxon>
        <taxon>Eurotiomycetes</taxon>
        <taxon>Eurotiomycetidae</taxon>
        <taxon>Eurotiales</taxon>
        <taxon>Aspergillaceae</taxon>
        <taxon>Penicillium</taxon>
    </lineage>
</organism>
<protein>
    <submittedName>
        <fullName evidence="1">Str. FM013</fullName>
    </submittedName>
</protein>
<name>A0A0G4PBE9_PENC3</name>
<reference evidence="1 2" key="1">
    <citation type="journal article" date="2014" name="Nat. Commun.">
        <title>Multiple recent horizontal transfers of a large genomic region in cheese making fungi.</title>
        <authorList>
            <person name="Cheeseman K."/>
            <person name="Ropars J."/>
            <person name="Renault P."/>
            <person name="Dupont J."/>
            <person name="Gouzy J."/>
            <person name="Branca A."/>
            <person name="Abraham A.L."/>
            <person name="Ceppi M."/>
            <person name="Conseiller E."/>
            <person name="Debuchy R."/>
            <person name="Malagnac F."/>
            <person name="Goarin A."/>
            <person name="Silar P."/>
            <person name="Lacoste S."/>
            <person name="Sallet E."/>
            <person name="Bensimon A."/>
            <person name="Giraud T."/>
            <person name="Brygoo Y."/>
        </authorList>
    </citation>
    <scope>NUCLEOTIDE SEQUENCE [LARGE SCALE GENOMIC DNA]</scope>
    <source>
        <strain evidence="2">FM 013</strain>
    </source>
</reference>
<proteinExistence type="predicted"/>